<keyword evidence="1" id="KW-0812">Transmembrane</keyword>
<dbReference type="Pfam" id="PF07254">
    <property type="entry name" value="Cpta_toxin"/>
    <property type="match status" value="1"/>
</dbReference>
<dbReference type="RefSeq" id="WP_341597683.1">
    <property type="nucleotide sequence ID" value="NZ_JBAKAZ010000026.1"/>
</dbReference>
<protein>
    <submittedName>
        <fullName evidence="2">Protein YgfX</fullName>
    </submittedName>
</protein>
<keyword evidence="3" id="KW-1185">Reference proteome</keyword>
<dbReference type="InterPro" id="IPR009883">
    <property type="entry name" value="YgfX"/>
</dbReference>
<reference evidence="2 3" key="1">
    <citation type="submission" date="2024-02" db="EMBL/GenBank/DDBJ databases">
        <title>Bacteria isolated from the canopy kelp, Nereocystis luetkeana.</title>
        <authorList>
            <person name="Pfister C.A."/>
            <person name="Younker I.T."/>
            <person name="Light S.H."/>
        </authorList>
    </citation>
    <scope>NUCLEOTIDE SEQUENCE [LARGE SCALE GENOMIC DNA]</scope>
    <source>
        <strain evidence="2 3">TI.1.05</strain>
    </source>
</reference>
<proteinExistence type="predicted"/>
<sequence length="150" mass="17123">MSSLSALKYKIVNKPSFIAKLLAIIVLLACAILLLLLWGVSWISGIILVLYLLTSSYLVFSLKTLPFICRFSERADIEVQQPISVNGRISSRSFYNAWVIFLCVEQSNPLALVMERKDNKPNKWFVVFKDSIETKEFYLLARLIKQTKSA</sequence>
<keyword evidence="1" id="KW-1133">Transmembrane helix</keyword>
<keyword evidence="1" id="KW-0472">Membrane</keyword>
<evidence type="ECO:0000256" key="1">
    <source>
        <dbReference type="SAM" id="Phobius"/>
    </source>
</evidence>
<name>A0ABU9GQM6_9GAMM</name>
<dbReference type="Proteomes" id="UP001369082">
    <property type="component" value="Unassembled WGS sequence"/>
</dbReference>
<organism evidence="2 3">
    <name type="scientific">Psychromonas aquatilis</name>
    <dbReference type="NCBI Taxonomy" id="2005072"/>
    <lineage>
        <taxon>Bacteria</taxon>
        <taxon>Pseudomonadati</taxon>
        <taxon>Pseudomonadota</taxon>
        <taxon>Gammaproteobacteria</taxon>
        <taxon>Alteromonadales</taxon>
        <taxon>Psychromonadaceae</taxon>
        <taxon>Psychromonas</taxon>
    </lineage>
</organism>
<comment type="caution">
    <text evidence="2">The sequence shown here is derived from an EMBL/GenBank/DDBJ whole genome shotgun (WGS) entry which is preliminary data.</text>
</comment>
<gene>
    <name evidence="2" type="ORF">V6256_08320</name>
</gene>
<accession>A0ABU9GQM6</accession>
<evidence type="ECO:0000313" key="3">
    <source>
        <dbReference type="Proteomes" id="UP001369082"/>
    </source>
</evidence>
<feature type="transmembrane region" description="Helical" evidence="1">
    <location>
        <begin position="46"/>
        <end position="65"/>
    </location>
</feature>
<evidence type="ECO:0000313" key="2">
    <source>
        <dbReference type="EMBL" id="MEL0629612.1"/>
    </source>
</evidence>
<feature type="transmembrane region" description="Helical" evidence="1">
    <location>
        <begin position="21"/>
        <end position="40"/>
    </location>
</feature>
<dbReference type="EMBL" id="JBAKAZ010000026">
    <property type="protein sequence ID" value="MEL0629612.1"/>
    <property type="molecule type" value="Genomic_DNA"/>
</dbReference>